<evidence type="ECO:0000256" key="8">
    <source>
        <dbReference type="ARBA" id="ARBA00022692"/>
    </source>
</evidence>
<evidence type="ECO:0000256" key="24">
    <source>
        <dbReference type="PROSITE-ProRule" id="PRU00323"/>
    </source>
</evidence>
<evidence type="ECO:0000256" key="16">
    <source>
        <dbReference type="ARBA" id="ARBA00023180"/>
    </source>
</evidence>
<dbReference type="Gene3D" id="3.10.100.10">
    <property type="entry name" value="Mannose-Binding Protein A, subunit A"/>
    <property type="match status" value="1"/>
</dbReference>
<evidence type="ECO:0000256" key="27">
    <source>
        <dbReference type="SAM" id="SignalP"/>
    </source>
</evidence>
<evidence type="ECO:0000256" key="1">
    <source>
        <dbReference type="ARBA" id="ARBA00004105"/>
    </source>
</evidence>
<keyword evidence="14" id="KW-1015">Disulfide bond</keyword>
<evidence type="ECO:0000256" key="6">
    <source>
        <dbReference type="ARBA" id="ARBA00022525"/>
    </source>
</evidence>
<dbReference type="PROSITE" id="PS01241">
    <property type="entry name" value="LINK_1"/>
    <property type="match status" value="1"/>
</dbReference>
<feature type="compositionally biased region" description="Basic and acidic residues" evidence="25">
    <location>
        <begin position="303"/>
        <end position="315"/>
    </location>
</feature>
<keyword evidence="5" id="KW-1003">Cell membrane</keyword>
<dbReference type="AlphaFoldDB" id="F6PZ03"/>
<keyword evidence="12 26" id="KW-1133">Transmembrane helix</keyword>
<dbReference type="GO" id="GO:0005902">
    <property type="term" value="C:microvillus"/>
    <property type="evidence" value="ECO:0007669"/>
    <property type="project" value="UniProtKB-SubCell"/>
</dbReference>
<evidence type="ECO:0000256" key="7">
    <source>
        <dbReference type="ARBA" id="ARBA00022553"/>
    </source>
</evidence>
<evidence type="ECO:0000256" key="21">
    <source>
        <dbReference type="ARBA" id="ARBA00031823"/>
    </source>
</evidence>
<evidence type="ECO:0000256" key="15">
    <source>
        <dbReference type="ARBA" id="ARBA00023170"/>
    </source>
</evidence>
<dbReference type="eggNOG" id="ENOG502RX7Q">
    <property type="taxonomic scope" value="Eukaryota"/>
</dbReference>
<dbReference type="HOGENOM" id="CLU_056870_0_0_1"/>
<evidence type="ECO:0000256" key="18">
    <source>
        <dbReference type="ARBA" id="ARBA00029917"/>
    </source>
</evidence>
<keyword evidence="13 26" id="KW-0472">Membrane</keyword>
<dbReference type="InParanoid" id="F6PZ03"/>
<keyword evidence="11" id="KW-0654">Proteoglycan</keyword>
<dbReference type="SMART" id="SM00445">
    <property type="entry name" value="LINK"/>
    <property type="match status" value="1"/>
</dbReference>
<organism evidence="29">
    <name type="scientific">Xenopus tropicalis</name>
    <name type="common">Western clawed frog</name>
    <name type="synonym">Silurana tropicalis</name>
    <dbReference type="NCBI Taxonomy" id="8364"/>
    <lineage>
        <taxon>Eukaryota</taxon>
        <taxon>Metazoa</taxon>
        <taxon>Chordata</taxon>
        <taxon>Craniata</taxon>
        <taxon>Vertebrata</taxon>
        <taxon>Euteleostomi</taxon>
        <taxon>Amphibia</taxon>
        <taxon>Batrachia</taxon>
        <taxon>Anura</taxon>
        <taxon>Pipoidea</taxon>
        <taxon>Pipidae</taxon>
        <taxon>Xenopodinae</taxon>
        <taxon>Xenopus</taxon>
        <taxon>Silurana</taxon>
    </lineage>
</organism>
<evidence type="ECO:0000256" key="2">
    <source>
        <dbReference type="ARBA" id="ARBA00004251"/>
    </source>
</evidence>
<evidence type="ECO:0000259" key="28">
    <source>
        <dbReference type="PROSITE" id="PS50963"/>
    </source>
</evidence>
<evidence type="ECO:0000256" key="3">
    <source>
        <dbReference type="ARBA" id="ARBA00004613"/>
    </source>
</evidence>
<keyword evidence="7" id="KW-0597">Phosphoprotein</keyword>
<keyword evidence="17" id="KW-0966">Cell projection</keyword>
<reference evidence="29" key="2">
    <citation type="submission" date="2011-06" db="UniProtKB">
        <authorList>
            <consortium name="Ensembl"/>
        </authorList>
    </citation>
    <scope>IDENTIFICATION</scope>
</reference>
<feature type="domain" description="Link" evidence="28">
    <location>
        <begin position="30"/>
        <end position="119"/>
    </location>
</feature>
<dbReference type="FunFam" id="3.10.100.10:FF:000004">
    <property type="entry name" value="CD44 antigen isoform X2"/>
    <property type="match status" value="1"/>
</dbReference>
<evidence type="ECO:0000256" key="23">
    <source>
        <dbReference type="ARBA" id="ARBA00032917"/>
    </source>
</evidence>
<gene>
    <name evidence="29" type="primary">cd44</name>
</gene>
<comment type="subcellular location">
    <subcellularLocation>
        <location evidence="2">Cell membrane</location>
        <topology evidence="2">Single-pass type I membrane protein</topology>
    </subcellularLocation>
    <subcellularLocation>
        <location evidence="1">Cell projection</location>
        <location evidence="1">Microvillus</location>
    </subcellularLocation>
    <subcellularLocation>
        <location evidence="3">Secreted</location>
    </subcellularLocation>
</comment>
<evidence type="ECO:0000256" key="25">
    <source>
        <dbReference type="SAM" id="MobiDB-lite"/>
    </source>
</evidence>
<dbReference type="GO" id="GO:0042981">
    <property type="term" value="P:regulation of apoptotic process"/>
    <property type="evidence" value="ECO:0007669"/>
    <property type="project" value="UniProtKB-ARBA"/>
</dbReference>
<evidence type="ECO:0000256" key="13">
    <source>
        <dbReference type="ARBA" id="ARBA00023136"/>
    </source>
</evidence>
<comment type="caution">
    <text evidence="24">Lacks conserved residue(s) required for the propagation of feature annotation.</text>
</comment>
<dbReference type="GO" id="GO:0048731">
    <property type="term" value="P:system development"/>
    <property type="evidence" value="ECO:0007669"/>
    <property type="project" value="UniProtKB-ARBA"/>
</dbReference>
<dbReference type="PRINTS" id="PR00658">
    <property type="entry name" value="CD44"/>
</dbReference>
<feature type="region of interest" description="Disordered" evidence="25">
    <location>
        <begin position="144"/>
        <end position="335"/>
    </location>
</feature>
<dbReference type="InterPro" id="IPR043210">
    <property type="entry name" value="CD44_antigen-like"/>
</dbReference>
<dbReference type="GO" id="GO:0005540">
    <property type="term" value="F:hyaluronic acid binding"/>
    <property type="evidence" value="ECO:0007669"/>
    <property type="project" value="InterPro"/>
</dbReference>
<evidence type="ECO:0000256" key="9">
    <source>
        <dbReference type="ARBA" id="ARBA00022729"/>
    </source>
</evidence>
<dbReference type="GO" id="GO:0005886">
    <property type="term" value="C:plasma membrane"/>
    <property type="evidence" value="ECO:0007669"/>
    <property type="project" value="UniProtKB-SubCell"/>
</dbReference>
<evidence type="ECO:0000256" key="26">
    <source>
        <dbReference type="SAM" id="Phobius"/>
    </source>
</evidence>
<dbReference type="PANTHER" id="PTHR10225">
    <property type="entry name" value="HYALURONAN RECEPTOR"/>
    <property type="match status" value="1"/>
</dbReference>
<dbReference type="Xenbase" id="XB-GENE-487547">
    <property type="gene designation" value="cd44"/>
</dbReference>
<dbReference type="PROSITE" id="PS50963">
    <property type="entry name" value="LINK_2"/>
    <property type="match status" value="1"/>
</dbReference>
<evidence type="ECO:0000256" key="11">
    <source>
        <dbReference type="ARBA" id="ARBA00022974"/>
    </source>
</evidence>
<dbReference type="GO" id="GO:0009653">
    <property type="term" value="P:anatomical structure morphogenesis"/>
    <property type="evidence" value="ECO:0007669"/>
    <property type="project" value="UniProtKB-ARBA"/>
</dbReference>
<proteinExistence type="predicted"/>
<dbReference type="GeneTree" id="ENSGT00530000063822"/>
<keyword evidence="9 27" id="KW-0732">Signal</keyword>
<evidence type="ECO:0000256" key="20">
    <source>
        <dbReference type="ARBA" id="ARBA00031179"/>
    </source>
</evidence>
<evidence type="ECO:0000256" key="5">
    <source>
        <dbReference type="ARBA" id="ARBA00022475"/>
    </source>
</evidence>
<feature type="compositionally biased region" description="Basic and acidic residues" evidence="25">
    <location>
        <begin position="226"/>
        <end position="259"/>
    </location>
</feature>
<reference evidence="29" key="1">
    <citation type="journal article" date="2010" name="Science">
        <title>The genome of the Western clawed frog Xenopus tropicalis.</title>
        <authorList>
            <person name="Hellsten U."/>
            <person name="Harland R.M."/>
            <person name="Gilchrist M.J."/>
            <person name="Hendrix D."/>
            <person name="Jurka J."/>
            <person name="Kapitonov V."/>
            <person name="Ovcharenko I."/>
            <person name="Putnam N.H."/>
            <person name="Shu S."/>
            <person name="Taher L."/>
            <person name="Blitz I.L."/>
            <person name="Blumberg B."/>
            <person name="Dichmann D.S."/>
            <person name="Dubchak I."/>
            <person name="Amaya E."/>
            <person name="Detter J.C."/>
            <person name="Fletcher R."/>
            <person name="Gerhard D.S."/>
            <person name="Goodstein D."/>
            <person name="Graves T."/>
            <person name="Grigoriev I.V."/>
            <person name="Grimwood J."/>
            <person name="Kawashima T."/>
            <person name="Lindquist E."/>
            <person name="Lucas S.M."/>
            <person name="Mead P.E."/>
            <person name="Mitros T."/>
            <person name="Ogino H."/>
            <person name="Ohta Y."/>
            <person name="Poliakov A.V."/>
            <person name="Pollet N."/>
            <person name="Robert J."/>
            <person name="Salamov A."/>
            <person name="Sater A.K."/>
            <person name="Schmutz J."/>
            <person name="Terry A."/>
            <person name="Vize P.D."/>
            <person name="Warren W.C."/>
            <person name="Wells D."/>
            <person name="Wills A."/>
            <person name="Wilson R.K."/>
            <person name="Zimmerman L.B."/>
            <person name="Zorn A.M."/>
            <person name="Grainger R."/>
            <person name="Grammer T."/>
            <person name="Khokha M.K."/>
            <person name="Richardson P.M."/>
            <person name="Rokhsar D.S."/>
        </authorList>
    </citation>
    <scope>NUCLEOTIDE SEQUENCE [LARGE SCALE GENOMIC DNA]</scope>
    <source>
        <strain evidence="29">Nigerian</strain>
    </source>
</reference>
<accession>Q6P8A2</accession>
<evidence type="ECO:0000256" key="19">
    <source>
        <dbReference type="ARBA" id="ARBA00029928"/>
    </source>
</evidence>
<dbReference type="Ensembl" id="ENSXETT00000016456">
    <property type="protein sequence ID" value="ENSXETP00000016456"/>
    <property type="gene ID" value="ENSXETG00000007556"/>
</dbReference>
<dbReference type="GO" id="GO:0009986">
    <property type="term" value="C:cell surface"/>
    <property type="evidence" value="ECO:0007669"/>
    <property type="project" value="UniProtKB-ARBA"/>
</dbReference>
<dbReference type="InterPro" id="IPR000538">
    <property type="entry name" value="Link_dom"/>
</dbReference>
<evidence type="ECO:0000256" key="22">
    <source>
        <dbReference type="ARBA" id="ARBA00032514"/>
    </source>
</evidence>
<dbReference type="PANTHER" id="PTHR10225:SF6">
    <property type="entry name" value="CD44 ANTIGEN"/>
    <property type="match status" value="1"/>
</dbReference>
<dbReference type="InterPro" id="IPR016187">
    <property type="entry name" value="CTDL_fold"/>
</dbReference>
<evidence type="ECO:0000313" key="29">
    <source>
        <dbReference type="Ensembl" id="ENSXETP00000016456"/>
    </source>
</evidence>
<evidence type="ECO:0000256" key="17">
    <source>
        <dbReference type="ARBA" id="ARBA00023273"/>
    </source>
</evidence>
<keyword evidence="16" id="KW-0325">Glycoprotein</keyword>
<dbReference type="PRINTS" id="PR01265">
    <property type="entry name" value="LINKMODULE"/>
</dbReference>
<accession>F6PZ03</accession>
<dbReference type="ExpressionAtlas" id="F6PZ03">
    <property type="expression patterns" value="baseline"/>
</dbReference>
<feature type="signal peptide" evidence="27">
    <location>
        <begin position="1"/>
        <end position="20"/>
    </location>
</feature>
<dbReference type="Bgee" id="ENSXETG00000007556">
    <property type="expression patterns" value="Expressed in mesonephros and 10 other cell types or tissues"/>
</dbReference>
<dbReference type="FunCoup" id="F6PZ03">
    <property type="interactions" value="979"/>
</dbReference>
<feature type="transmembrane region" description="Helical" evidence="26">
    <location>
        <begin position="344"/>
        <end position="365"/>
    </location>
</feature>
<keyword evidence="15" id="KW-0675">Receptor</keyword>
<dbReference type="Pfam" id="PF00193">
    <property type="entry name" value="Xlink"/>
    <property type="match status" value="1"/>
</dbReference>
<dbReference type="SUPFAM" id="SSF56436">
    <property type="entry name" value="C-type lectin-like"/>
    <property type="match status" value="1"/>
</dbReference>
<feature type="compositionally biased region" description="Basic and acidic residues" evidence="25">
    <location>
        <begin position="265"/>
        <end position="286"/>
    </location>
</feature>
<evidence type="ECO:0000256" key="4">
    <source>
        <dbReference type="ARBA" id="ARBA00020474"/>
    </source>
</evidence>
<evidence type="ECO:0000256" key="10">
    <source>
        <dbReference type="ARBA" id="ARBA00022889"/>
    </source>
</evidence>
<keyword evidence="10" id="KW-0130">Cell adhesion</keyword>
<keyword evidence="6" id="KW-0964">Secreted</keyword>
<sequence>MAQLLWIVTGFCCLLSACQARTVISCRFKGVFHVEKYDRYALNREDAIKLCHELNTTIANLTLMEIAQDIGFETCRYGWIEDRVVIPRIKPNPICAANYTGIFTLGNNDSLRYDAYCYNASETEDKSCEPVLLLNETDLSHKTIDSYDPTLDTQNPFRTQNSDKSGDTVTDPGPAMITPDPGQDWDDIQGTTDPHGDPFSTKGDGSDSTEQTNEPGIDHSGYQEVPGHHFPEGTDHEVNEFDTEHTTTENSHDSDGHYEHPRHHDHQDNTGRDYTRPDDESSKEPDSYPGEVTDSALDPDEEHGDHHDHDGEHGKNPNKGRKIQPGESENDITKQRRAARVPDWLIVLVALVALGLILSVCLAINTRRLCGQKKKLVINGNKTKLEDGEIMEQNGDNIKSQEMVQLVSQEHTVEQENHMTTEDIKRNEKDIDMKIGV</sequence>
<feature type="compositionally biased region" description="Polar residues" evidence="25">
    <location>
        <begin position="151"/>
        <end position="163"/>
    </location>
</feature>
<dbReference type="InterPro" id="IPR016186">
    <property type="entry name" value="C-type_lectin-like/link_sf"/>
</dbReference>
<dbReference type="GO" id="GO:0007155">
    <property type="term" value="P:cell adhesion"/>
    <property type="evidence" value="ECO:0007669"/>
    <property type="project" value="UniProtKB-KW"/>
</dbReference>
<dbReference type="CDD" id="cd03516">
    <property type="entry name" value="Link_domain_CD44_like"/>
    <property type="match status" value="1"/>
</dbReference>
<evidence type="ECO:0000256" key="14">
    <source>
        <dbReference type="ARBA" id="ARBA00023157"/>
    </source>
</evidence>
<protein>
    <recommendedName>
        <fullName evidence="4">CD44 antigen</fullName>
    </recommendedName>
    <alternativeName>
        <fullName evidence="22">GP90 lymphocyte homing/adhesion receptor</fullName>
    </alternativeName>
    <alternativeName>
        <fullName evidence="21">HUTCH-I</fullName>
    </alternativeName>
    <alternativeName>
        <fullName evidence="23">Hermes antigen</fullName>
    </alternativeName>
    <alternativeName>
        <fullName evidence="20">Hyaluronate receptor</fullName>
    </alternativeName>
    <alternativeName>
        <fullName evidence="18">Phagocytic glycoprotein 1</fullName>
    </alternativeName>
    <alternativeName>
        <fullName evidence="19">Phagocytic glycoprotein I</fullName>
    </alternativeName>
</protein>
<dbReference type="InterPro" id="IPR001231">
    <property type="entry name" value="CD44_antigen"/>
</dbReference>
<dbReference type="GO" id="GO:0032991">
    <property type="term" value="C:protein-containing complex"/>
    <property type="evidence" value="ECO:0007669"/>
    <property type="project" value="UniProtKB-ARBA"/>
</dbReference>
<evidence type="ECO:0000256" key="12">
    <source>
        <dbReference type="ARBA" id="ARBA00022989"/>
    </source>
</evidence>
<name>F6PZ03_XENTR</name>
<keyword evidence="8 26" id="KW-0812">Transmembrane</keyword>
<feature type="chain" id="PRO_5030169274" description="CD44 antigen" evidence="27">
    <location>
        <begin position="21"/>
        <end position="437"/>
    </location>
</feature>
<dbReference type="GO" id="GO:0005576">
    <property type="term" value="C:extracellular region"/>
    <property type="evidence" value="ECO:0007669"/>
    <property type="project" value="UniProtKB-SubCell"/>
</dbReference>